<feature type="domain" description="Glycosyl transferase family 3" evidence="4">
    <location>
        <begin position="75"/>
        <end position="318"/>
    </location>
</feature>
<dbReference type="Gene3D" id="3.40.1030.10">
    <property type="entry name" value="Nucleoside phosphorylase/phosphoribosyltransferase catalytic domain"/>
    <property type="match status" value="1"/>
</dbReference>
<dbReference type="GO" id="GO:0000162">
    <property type="term" value="P:L-tryptophan biosynthetic process"/>
    <property type="evidence" value="ECO:0007669"/>
    <property type="project" value="UniProtKB-UniRule"/>
</dbReference>
<keyword evidence="3" id="KW-0822">Tryptophan biosynthesis</keyword>
<reference evidence="6 7" key="1">
    <citation type="submission" date="2019-02" db="EMBL/GenBank/DDBJ databases">
        <title>Bacterial novel species Emticicia sp. 17J42-9 isolated from soil.</title>
        <authorList>
            <person name="Jung H.-Y."/>
        </authorList>
    </citation>
    <scope>NUCLEOTIDE SEQUENCE [LARGE SCALE GENOMIC DNA]</scope>
    <source>
        <strain evidence="6 7">17J42-9</strain>
    </source>
</reference>
<feature type="binding site" evidence="3">
    <location>
        <position position="223"/>
    </location>
    <ligand>
        <name>Mg(2+)</name>
        <dbReference type="ChEBI" id="CHEBI:18420"/>
        <label>2</label>
    </ligand>
</feature>
<keyword evidence="3" id="KW-0057">Aromatic amino acid biosynthesis</keyword>
<feature type="binding site" evidence="3">
    <location>
        <position position="119"/>
    </location>
    <ligand>
        <name>5-phospho-alpha-D-ribose 1-diphosphate</name>
        <dbReference type="ChEBI" id="CHEBI:58017"/>
    </ligand>
</feature>
<evidence type="ECO:0000256" key="3">
    <source>
        <dbReference type="HAMAP-Rule" id="MF_00211"/>
    </source>
</evidence>
<feature type="binding site" evidence="3">
    <location>
        <position position="224"/>
    </location>
    <ligand>
        <name>Mg(2+)</name>
        <dbReference type="ChEBI" id="CHEBI:18420"/>
        <label>2</label>
    </ligand>
</feature>
<comment type="caution">
    <text evidence="6">The sequence shown here is derived from an EMBL/GenBank/DDBJ whole genome shotgun (WGS) entry which is preliminary data.</text>
</comment>
<dbReference type="RefSeq" id="WP_130020579.1">
    <property type="nucleotide sequence ID" value="NZ_SEWF01000010.1"/>
</dbReference>
<dbReference type="InterPro" id="IPR005940">
    <property type="entry name" value="Anthranilate_Pribosyl_Tfrase"/>
</dbReference>
<feature type="binding site" evidence="3">
    <location>
        <begin position="107"/>
        <end position="115"/>
    </location>
    <ligand>
        <name>5-phospho-alpha-D-ribose 1-diphosphate</name>
        <dbReference type="ChEBI" id="CHEBI:58017"/>
    </ligand>
</feature>
<dbReference type="InterPro" id="IPR000312">
    <property type="entry name" value="Glycosyl_Trfase_fam3"/>
</dbReference>
<dbReference type="Proteomes" id="UP000293162">
    <property type="component" value="Unassembled WGS sequence"/>
</dbReference>
<dbReference type="GO" id="GO:0005829">
    <property type="term" value="C:cytosol"/>
    <property type="evidence" value="ECO:0007669"/>
    <property type="project" value="TreeGrafter"/>
</dbReference>
<comment type="similarity">
    <text evidence="3">Belongs to the anthranilate phosphoribosyltransferase family.</text>
</comment>
<keyword evidence="3" id="KW-0028">Amino-acid biosynthesis</keyword>
<dbReference type="GO" id="GO:0004048">
    <property type="term" value="F:anthranilate phosphoribosyltransferase activity"/>
    <property type="evidence" value="ECO:0007669"/>
    <property type="project" value="UniProtKB-UniRule"/>
</dbReference>
<organism evidence="6 7">
    <name type="scientific">Emticicia agri</name>
    <dbReference type="NCBI Taxonomy" id="2492393"/>
    <lineage>
        <taxon>Bacteria</taxon>
        <taxon>Pseudomonadati</taxon>
        <taxon>Bacteroidota</taxon>
        <taxon>Cytophagia</taxon>
        <taxon>Cytophagales</taxon>
        <taxon>Leadbetterellaceae</taxon>
        <taxon>Emticicia</taxon>
    </lineage>
</organism>
<comment type="cofactor">
    <cofactor evidence="3">
        <name>Mg(2+)</name>
        <dbReference type="ChEBI" id="CHEBI:18420"/>
    </cofactor>
    <text evidence="3">Binds 2 magnesium ions per monomer.</text>
</comment>
<feature type="binding site" evidence="3">
    <location>
        <position position="110"/>
    </location>
    <ligand>
        <name>anthranilate</name>
        <dbReference type="ChEBI" id="CHEBI:16567"/>
        <label>1</label>
    </ligand>
</feature>
<feature type="binding site" evidence="3">
    <location>
        <begin position="89"/>
        <end position="92"/>
    </location>
    <ligand>
        <name>5-phospho-alpha-D-ribose 1-diphosphate</name>
        <dbReference type="ChEBI" id="CHEBI:58017"/>
    </ligand>
</feature>
<dbReference type="UniPathway" id="UPA00035">
    <property type="reaction ID" value="UER00041"/>
</dbReference>
<evidence type="ECO:0000256" key="2">
    <source>
        <dbReference type="ARBA" id="ARBA00022679"/>
    </source>
</evidence>
<evidence type="ECO:0000313" key="7">
    <source>
        <dbReference type="Proteomes" id="UP000293162"/>
    </source>
</evidence>
<feature type="binding site" evidence="3">
    <location>
        <position position="87"/>
    </location>
    <ligand>
        <name>5-phospho-alpha-D-ribose 1-diphosphate</name>
        <dbReference type="ChEBI" id="CHEBI:58017"/>
    </ligand>
</feature>
<feature type="domain" description="Glycosyl transferase family 3 N-terminal" evidence="5">
    <location>
        <begin position="2"/>
        <end position="64"/>
    </location>
</feature>
<dbReference type="Pfam" id="PF02885">
    <property type="entry name" value="Glycos_trans_3N"/>
    <property type="match status" value="1"/>
</dbReference>
<comment type="catalytic activity">
    <reaction evidence="3">
        <text>N-(5-phospho-beta-D-ribosyl)anthranilate + diphosphate = 5-phospho-alpha-D-ribose 1-diphosphate + anthranilate</text>
        <dbReference type="Rhea" id="RHEA:11768"/>
        <dbReference type="ChEBI" id="CHEBI:16567"/>
        <dbReference type="ChEBI" id="CHEBI:18277"/>
        <dbReference type="ChEBI" id="CHEBI:33019"/>
        <dbReference type="ChEBI" id="CHEBI:58017"/>
        <dbReference type="EC" id="2.4.2.18"/>
    </reaction>
</comment>
<dbReference type="InterPro" id="IPR035902">
    <property type="entry name" value="Nuc_phospho_transferase"/>
</dbReference>
<evidence type="ECO:0000259" key="4">
    <source>
        <dbReference type="Pfam" id="PF00591"/>
    </source>
</evidence>
<dbReference type="OrthoDB" id="9806430at2"/>
<comment type="subunit">
    <text evidence="3">Homodimer.</text>
</comment>
<keyword evidence="3" id="KW-0479">Metal-binding</keyword>
<dbReference type="SUPFAM" id="SSF52418">
    <property type="entry name" value="Nucleoside phosphorylase/phosphoribosyltransferase catalytic domain"/>
    <property type="match status" value="1"/>
</dbReference>
<dbReference type="NCBIfam" id="TIGR01245">
    <property type="entry name" value="trpD"/>
    <property type="match status" value="1"/>
</dbReference>
<sequence>MKQYLQILLQGQPLSTQEAKEALLTIGKGESNHSQIAAFLMGIQMRGVTVEELEGFQQAMLELAVPIDLSDFDPMDVCGTGGDGKDTFNISTTSAFVVAGAGQAIAKHGNHGVSSAVGSSTVLEYLGVQFTNDIDFLKRRIETAGICYMHAPLFHPAMKYVAPIRKELALKTFFNMLGPLLNPAKVQKQLTGVYDMKVFDLYTQLFNRTASQFGIIHDLGGYDEISFTNDFNIGTRYGVFVHSPSHFSFDLTEQSDLHGGNTLEDSANILINILENKGTPAQTNVVLANAGVALSVARGISILEGIAQAKESLESKKALNCLKKLVEP</sequence>
<dbReference type="AlphaFoldDB" id="A0A4Q5M188"/>
<dbReference type="HAMAP" id="MF_00211">
    <property type="entry name" value="TrpD"/>
    <property type="match status" value="1"/>
</dbReference>
<feature type="binding site" evidence="3">
    <location>
        <position position="224"/>
    </location>
    <ligand>
        <name>Mg(2+)</name>
        <dbReference type="ChEBI" id="CHEBI:18420"/>
        <label>1</label>
    </ligand>
</feature>
<dbReference type="GO" id="GO:0000287">
    <property type="term" value="F:magnesium ion binding"/>
    <property type="evidence" value="ECO:0007669"/>
    <property type="project" value="UniProtKB-UniRule"/>
</dbReference>
<name>A0A4Q5M188_9BACT</name>
<dbReference type="EC" id="2.4.2.18" evidence="3"/>
<keyword evidence="3" id="KW-0460">Magnesium</keyword>
<evidence type="ECO:0000256" key="1">
    <source>
        <dbReference type="ARBA" id="ARBA00022676"/>
    </source>
</evidence>
<keyword evidence="2 3" id="KW-0808">Transferase</keyword>
<comment type="function">
    <text evidence="3">Catalyzes the transfer of the phosphoribosyl group of 5-phosphorylribose-1-pyrophosphate (PRPP) to anthranilate to yield N-(5'-phosphoribosyl)-anthranilate (PRA).</text>
</comment>
<keyword evidence="1 3" id="KW-0328">Glycosyltransferase</keyword>
<dbReference type="SUPFAM" id="SSF47648">
    <property type="entry name" value="Nucleoside phosphorylase/phosphoribosyltransferase N-terminal domain"/>
    <property type="match status" value="1"/>
</dbReference>
<comment type="caution">
    <text evidence="3">Lacks conserved residue(s) required for the propagation of feature annotation.</text>
</comment>
<dbReference type="Pfam" id="PF00591">
    <property type="entry name" value="Glycos_transf_3"/>
    <property type="match status" value="1"/>
</dbReference>
<feature type="binding site" evidence="3">
    <location>
        <position position="165"/>
    </location>
    <ligand>
        <name>anthranilate</name>
        <dbReference type="ChEBI" id="CHEBI:16567"/>
        <label>2</label>
    </ligand>
</feature>
<comment type="pathway">
    <text evidence="3">Amino-acid biosynthesis; L-tryptophan biosynthesis; L-tryptophan from chorismate: step 2/5.</text>
</comment>
<protein>
    <recommendedName>
        <fullName evidence="3">Anthranilate phosphoribosyltransferase</fullName>
        <ecNumber evidence="3">2.4.2.18</ecNumber>
    </recommendedName>
</protein>
<accession>A0A4Q5M188</accession>
<evidence type="ECO:0000259" key="5">
    <source>
        <dbReference type="Pfam" id="PF02885"/>
    </source>
</evidence>
<feature type="binding site" evidence="3">
    <location>
        <position position="79"/>
    </location>
    <ligand>
        <name>5-phospho-alpha-D-ribose 1-diphosphate</name>
        <dbReference type="ChEBI" id="CHEBI:58017"/>
    </ligand>
</feature>
<gene>
    <name evidence="3 6" type="primary">trpD</name>
    <name evidence="6" type="ORF">EWM59_08725</name>
</gene>
<evidence type="ECO:0000313" key="6">
    <source>
        <dbReference type="EMBL" id="RYU95971.1"/>
    </source>
</evidence>
<feature type="binding site" evidence="3">
    <location>
        <begin position="82"/>
        <end position="83"/>
    </location>
    <ligand>
        <name>5-phospho-alpha-D-ribose 1-diphosphate</name>
        <dbReference type="ChEBI" id="CHEBI:58017"/>
    </ligand>
</feature>
<dbReference type="EMBL" id="SEWF01000010">
    <property type="protein sequence ID" value="RYU95971.1"/>
    <property type="molecule type" value="Genomic_DNA"/>
</dbReference>
<dbReference type="InterPro" id="IPR036320">
    <property type="entry name" value="Glycosyl_Trfase_fam3_N_dom_sf"/>
</dbReference>
<dbReference type="PANTHER" id="PTHR43285:SF2">
    <property type="entry name" value="ANTHRANILATE PHOSPHORIBOSYLTRANSFERASE"/>
    <property type="match status" value="1"/>
</dbReference>
<feature type="binding site" evidence="3">
    <location>
        <position position="91"/>
    </location>
    <ligand>
        <name>Mg(2+)</name>
        <dbReference type="ChEBI" id="CHEBI:18420"/>
        <label>1</label>
    </ligand>
</feature>
<keyword evidence="7" id="KW-1185">Reference proteome</keyword>
<feature type="binding site" evidence="3">
    <location>
        <position position="79"/>
    </location>
    <ligand>
        <name>anthranilate</name>
        <dbReference type="ChEBI" id="CHEBI:16567"/>
        <label>1</label>
    </ligand>
</feature>
<dbReference type="Gene3D" id="1.20.970.10">
    <property type="entry name" value="Transferase, Pyrimidine Nucleoside Phosphorylase, Chain C"/>
    <property type="match status" value="1"/>
</dbReference>
<dbReference type="InterPro" id="IPR017459">
    <property type="entry name" value="Glycosyl_Trfase_fam3_N_dom"/>
</dbReference>
<dbReference type="PANTHER" id="PTHR43285">
    <property type="entry name" value="ANTHRANILATE PHOSPHORIBOSYLTRANSFERASE"/>
    <property type="match status" value="1"/>
</dbReference>
<proteinExistence type="inferred from homology"/>